<organism evidence="4 5">
    <name type="scientific">Bimuria novae-zelandiae CBS 107.79</name>
    <dbReference type="NCBI Taxonomy" id="1447943"/>
    <lineage>
        <taxon>Eukaryota</taxon>
        <taxon>Fungi</taxon>
        <taxon>Dikarya</taxon>
        <taxon>Ascomycota</taxon>
        <taxon>Pezizomycotina</taxon>
        <taxon>Dothideomycetes</taxon>
        <taxon>Pleosporomycetidae</taxon>
        <taxon>Pleosporales</taxon>
        <taxon>Massarineae</taxon>
        <taxon>Didymosphaeriaceae</taxon>
        <taxon>Bimuria</taxon>
    </lineage>
</organism>
<evidence type="ECO:0000256" key="3">
    <source>
        <dbReference type="SAM" id="SignalP"/>
    </source>
</evidence>
<name>A0A6A5UWC1_9PLEO</name>
<evidence type="ECO:0000256" key="1">
    <source>
        <dbReference type="SAM" id="MobiDB-lite"/>
    </source>
</evidence>
<keyword evidence="2" id="KW-0472">Membrane</keyword>
<keyword evidence="3" id="KW-0732">Signal</keyword>
<feature type="chain" id="PRO_5025599891" evidence="3">
    <location>
        <begin position="21"/>
        <end position="344"/>
    </location>
</feature>
<sequence>MKLRTAPLLATLTFLPSARAEVAPDITVVEEGYNYIAKLPCLGCPFLFQDTSAALNEPWRTRKDDNALLLNISLPYTCAFLALNTAPLSSGTSIPPLIHAPQVVQDFSSAELLATLATGQLEASHETALLGGGASFGLSYRYSLHSLRTTSNLQALVFHFDVAAVYSDLATPPTHHALTSPAQKMLEIVLLERPVHSATDPSPAYSIVKIALVSRTPSISSRRTIDFLAWDAHGRIGTPSHLLSYLLSAFAAFLTSGFWALFGFVMAVIVVFIVVVLLCVFGWEFWRDDYEKAQKGKHTRKSSAKGRADVESGTGRAKARFKSAEELGLGLASRGQVVGMGKSD</sequence>
<evidence type="ECO:0000313" key="4">
    <source>
        <dbReference type="EMBL" id="KAF1969085.1"/>
    </source>
</evidence>
<keyword evidence="2" id="KW-0812">Transmembrane</keyword>
<dbReference type="Proteomes" id="UP000800036">
    <property type="component" value="Unassembled WGS sequence"/>
</dbReference>
<keyword evidence="5" id="KW-1185">Reference proteome</keyword>
<protein>
    <submittedName>
        <fullName evidence="4">Uncharacterized protein</fullName>
    </submittedName>
</protein>
<dbReference type="OrthoDB" id="3791536at2759"/>
<dbReference type="AlphaFoldDB" id="A0A6A5UWC1"/>
<evidence type="ECO:0000313" key="5">
    <source>
        <dbReference type="Proteomes" id="UP000800036"/>
    </source>
</evidence>
<dbReference type="EMBL" id="ML976713">
    <property type="protein sequence ID" value="KAF1969085.1"/>
    <property type="molecule type" value="Genomic_DNA"/>
</dbReference>
<feature type="signal peptide" evidence="3">
    <location>
        <begin position="1"/>
        <end position="20"/>
    </location>
</feature>
<proteinExistence type="predicted"/>
<evidence type="ECO:0000256" key="2">
    <source>
        <dbReference type="SAM" id="Phobius"/>
    </source>
</evidence>
<feature type="transmembrane region" description="Helical" evidence="2">
    <location>
        <begin position="258"/>
        <end position="286"/>
    </location>
</feature>
<accession>A0A6A5UWC1</accession>
<gene>
    <name evidence="4" type="ORF">BU23DRAFT_245639</name>
</gene>
<keyword evidence="2" id="KW-1133">Transmembrane helix</keyword>
<feature type="region of interest" description="Disordered" evidence="1">
    <location>
        <begin position="296"/>
        <end position="317"/>
    </location>
</feature>
<reference evidence="4" key="1">
    <citation type="journal article" date="2020" name="Stud. Mycol.">
        <title>101 Dothideomycetes genomes: a test case for predicting lifestyles and emergence of pathogens.</title>
        <authorList>
            <person name="Haridas S."/>
            <person name="Albert R."/>
            <person name="Binder M."/>
            <person name="Bloem J."/>
            <person name="Labutti K."/>
            <person name="Salamov A."/>
            <person name="Andreopoulos B."/>
            <person name="Baker S."/>
            <person name="Barry K."/>
            <person name="Bills G."/>
            <person name="Bluhm B."/>
            <person name="Cannon C."/>
            <person name="Castanera R."/>
            <person name="Culley D."/>
            <person name="Daum C."/>
            <person name="Ezra D."/>
            <person name="Gonzalez J."/>
            <person name="Henrissat B."/>
            <person name="Kuo A."/>
            <person name="Liang C."/>
            <person name="Lipzen A."/>
            <person name="Lutzoni F."/>
            <person name="Magnuson J."/>
            <person name="Mondo S."/>
            <person name="Nolan M."/>
            <person name="Ohm R."/>
            <person name="Pangilinan J."/>
            <person name="Park H.-J."/>
            <person name="Ramirez L."/>
            <person name="Alfaro M."/>
            <person name="Sun H."/>
            <person name="Tritt A."/>
            <person name="Yoshinaga Y."/>
            <person name="Zwiers L.-H."/>
            <person name="Turgeon B."/>
            <person name="Goodwin S."/>
            <person name="Spatafora J."/>
            <person name="Crous P."/>
            <person name="Grigoriev I."/>
        </authorList>
    </citation>
    <scope>NUCLEOTIDE SEQUENCE</scope>
    <source>
        <strain evidence="4">CBS 107.79</strain>
    </source>
</reference>